<evidence type="ECO:0000256" key="3">
    <source>
        <dbReference type="ARBA" id="ARBA00022729"/>
    </source>
</evidence>
<dbReference type="Proteomes" id="UP000709336">
    <property type="component" value="Unassembled WGS sequence"/>
</dbReference>
<dbReference type="Gene3D" id="3.40.190.10">
    <property type="entry name" value="Periplasmic binding protein-like II"/>
    <property type="match status" value="2"/>
</dbReference>
<evidence type="ECO:0000256" key="2">
    <source>
        <dbReference type="ARBA" id="ARBA00022723"/>
    </source>
</evidence>
<dbReference type="Pfam" id="PF13531">
    <property type="entry name" value="SBP_bac_11"/>
    <property type="match status" value="1"/>
</dbReference>
<reference evidence="4 5" key="1">
    <citation type="submission" date="2020-03" db="EMBL/GenBank/DDBJ databases">
        <title>Alteromonas ponticola sp. nov., isolated from seawater.</title>
        <authorList>
            <person name="Yoon J.-H."/>
            <person name="Kim Y.-O."/>
        </authorList>
    </citation>
    <scope>NUCLEOTIDE SEQUENCE [LARGE SCALE GENOMIC DNA]</scope>
    <source>
        <strain evidence="4 5">MYP5</strain>
    </source>
</reference>
<dbReference type="PANTHER" id="PTHR30632:SF14">
    <property type="entry name" value="TUNGSTATE_MOLYBDATE_CHROMATE-BINDING PROTEIN MODA"/>
    <property type="match status" value="1"/>
</dbReference>
<dbReference type="RefSeq" id="WP_169211746.1">
    <property type="nucleotide sequence ID" value="NZ_JAATNW010000007.1"/>
</dbReference>
<keyword evidence="5" id="KW-1185">Reference proteome</keyword>
<dbReference type="InterPro" id="IPR005950">
    <property type="entry name" value="ModA"/>
</dbReference>
<organism evidence="4 5">
    <name type="scientific">Alteromonas ponticola</name>
    <dbReference type="NCBI Taxonomy" id="2720613"/>
    <lineage>
        <taxon>Bacteria</taxon>
        <taxon>Pseudomonadati</taxon>
        <taxon>Pseudomonadota</taxon>
        <taxon>Gammaproteobacteria</taxon>
        <taxon>Alteromonadales</taxon>
        <taxon>Alteromonadaceae</taxon>
        <taxon>Alteromonas/Salinimonas group</taxon>
        <taxon>Alteromonas</taxon>
    </lineage>
</organism>
<dbReference type="EMBL" id="JAATNW010000007">
    <property type="protein sequence ID" value="NMH61196.1"/>
    <property type="molecule type" value="Genomic_DNA"/>
</dbReference>
<dbReference type="SUPFAM" id="SSF53850">
    <property type="entry name" value="Periplasmic binding protein-like II"/>
    <property type="match status" value="1"/>
</dbReference>
<dbReference type="PANTHER" id="PTHR30632">
    <property type="entry name" value="MOLYBDATE-BINDING PERIPLASMIC PROTEIN"/>
    <property type="match status" value="1"/>
</dbReference>
<keyword evidence="2" id="KW-0479">Metal-binding</keyword>
<sequence length="257" mass="28789">MPRRAGRNNFWIVVSKLVLIVCLLLRGISVNAKPLHIAVSSNFSGSLQQLLATPAFSEFEVITSEGASGTLYAQTMQGAPFDIFLSADAFYVDALIENKRVVWDQSGIYAKGRLAYIDRLDPAPTLDSLKTYALAANKKLAIAEPDLAPYGKAAEQFLSTVSLWQQVLPSIVYGRNVMQVYNYYQTRHVDNAIVAYALVYDNQQHVWLIPEHYHEPIVQKWAILATSKHPKATQFVELLLSNAIQTRLSQKGYDRVD</sequence>
<dbReference type="PIRSF" id="PIRSF004846">
    <property type="entry name" value="ModA"/>
    <property type="match status" value="1"/>
</dbReference>
<name>A0ABX1R5K8_9ALTE</name>
<evidence type="ECO:0000313" key="4">
    <source>
        <dbReference type="EMBL" id="NMH61196.1"/>
    </source>
</evidence>
<comment type="similarity">
    <text evidence="1">Belongs to the bacterial solute-binding protein ModA family.</text>
</comment>
<dbReference type="InterPro" id="IPR050682">
    <property type="entry name" value="ModA/WtpA"/>
</dbReference>
<accession>A0ABX1R5K8</accession>
<dbReference type="NCBIfam" id="TIGR01256">
    <property type="entry name" value="modA"/>
    <property type="match status" value="1"/>
</dbReference>
<evidence type="ECO:0000256" key="1">
    <source>
        <dbReference type="ARBA" id="ARBA00009175"/>
    </source>
</evidence>
<gene>
    <name evidence="4" type="primary">modA</name>
    <name evidence="4" type="ORF">HCJ96_14285</name>
</gene>
<evidence type="ECO:0000313" key="5">
    <source>
        <dbReference type="Proteomes" id="UP000709336"/>
    </source>
</evidence>
<proteinExistence type="inferred from homology"/>
<comment type="caution">
    <text evidence="4">The sequence shown here is derived from an EMBL/GenBank/DDBJ whole genome shotgun (WGS) entry which is preliminary data.</text>
</comment>
<protein>
    <submittedName>
        <fullName evidence="4">Molybdate ABC transporter substrate-binding protein</fullName>
    </submittedName>
</protein>
<keyword evidence="3" id="KW-0732">Signal</keyword>